<dbReference type="Gene3D" id="3.10.100.10">
    <property type="entry name" value="Mannose-Binding Protein A, subunit A"/>
    <property type="match status" value="1"/>
</dbReference>
<feature type="domain" description="G-protein coupled receptors family 1 profile" evidence="11">
    <location>
        <begin position="957"/>
        <end position="1181"/>
    </location>
</feature>
<feature type="transmembrane region" description="Helical" evidence="7">
    <location>
        <begin position="1016"/>
        <end position="1033"/>
    </location>
</feature>
<dbReference type="CDD" id="cd00037">
    <property type="entry name" value="CLECT"/>
    <property type="match status" value="1"/>
</dbReference>
<feature type="transmembrane region" description="Helical" evidence="7">
    <location>
        <begin position="1171"/>
        <end position="1192"/>
    </location>
</feature>
<dbReference type="PRINTS" id="PR00249">
    <property type="entry name" value="GPCRSECRETIN"/>
</dbReference>
<dbReference type="Gene3D" id="2.60.220.50">
    <property type="match status" value="1"/>
</dbReference>
<dbReference type="InterPro" id="IPR000203">
    <property type="entry name" value="GPS"/>
</dbReference>
<gene>
    <name evidence="12" type="ORF">GSLYS_00005707001</name>
</gene>
<feature type="compositionally biased region" description="Polar residues" evidence="6">
    <location>
        <begin position="1329"/>
        <end position="1338"/>
    </location>
</feature>
<name>A0AAV2HDA7_LYMST</name>
<dbReference type="PANTHER" id="PTHR47767:SF1">
    <property type="entry name" value="ADHESION G PROTEIN-COUPLED RECEPTOR G7"/>
    <property type="match status" value="1"/>
</dbReference>
<proteinExistence type="predicted"/>
<evidence type="ECO:0000256" key="5">
    <source>
        <dbReference type="ARBA" id="ARBA00023157"/>
    </source>
</evidence>
<evidence type="ECO:0000256" key="8">
    <source>
        <dbReference type="SAM" id="SignalP"/>
    </source>
</evidence>
<feature type="transmembrane region" description="Helical" evidence="7">
    <location>
        <begin position="1039"/>
        <end position="1062"/>
    </location>
</feature>
<feature type="compositionally biased region" description="Polar residues" evidence="6">
    <location>
        <begin position="1346"/>
        <end position="1357"/>
    </location>
</feature>
<dbReference type="SMART" id="SM00303">
    <property type="entry name" value="GPS"/>
    <property type="match status" value="1"/>
</dbReference>
<keyword evidence="13" id="KW-1185">Reference proteome</keyword>
<dbReference type="Pfam" id="PF00002">
    <property type="entry name" value="7tm_2"/>
    <property type="match status" value="1"/>
</dbReference>
<dbReference type="SUPFAM" id="SSF56436">
    <property type="entry name" value="C-type lectin-like"/>
    <property type="match status" value="1"/>
</dbReference>
<evidence type="ECO:0000256" key="2">
    <source>
        <dbReference type="ARBA" id="ARBA00022692"/>
    </source>
</evidence>
<dbReference type="Pfam" id="PF01825">
    <property type="entry name" value="GPS"/>
    <property type="match status" value="1"/>
</dbReference>
<sequence length="1357" mass="151773">MTCLCLQLFCVFAFTLNLCTAFLTVNKSCTVVGDGNGASETGTCFHVSNETLTWQDAHRFCHLNQGYLMNSVHELSSYFDPSVLKLDEKGITSLWSGQHVKNQRLLADNFPTVQRIGTFTNFTLNTIPGSSLCVLQVYNGASKVRLTKRQAQIVINGTQWEASYTKMLAPCDEKHFFVCMFQVKFDFTKGYILNQGSTATIRIYNLPVDFYTSVENVTFNEIDASCKRTLEGGTPFRVISDIERKMLISYWNASLYLGYINDTTELFWLDAGEYHGCSAVAVASFNFVHQVYTPLPCGTRLRALCQLNKLYNVSETPPPEWKITANRSGVVVIDNEIQAPSRLVRQFGSVTNNVSVECVTTIGPLQAVTLYRNGIPFMSQDGMPHTVGHYLNLTVQGVSDIDLNQYFHCEVNNLKNASTLQSDFVFLRLTDYEIYSLHIDLAPNEKAERLALLMLEASLLNKWAPQTFDASGRNLSLNSTIAPPAIRSLSNGSSLVDLQISLDSVVRSLQDWRIKPMLFTISPNDDRKSLVAYFYQSVSETHTIDDMNQTVFELASENITELFLKSPDELPQFNVTSVQVRSIDWCWAVTMSDNITSDQYDLPKSTMGTNWRSQNLCARDSQPLVTVKCEGDKIIGLYWSQLHVNALCDYSANKSGRTNATQDLQALAQGSINSSNSEAIVNDTMQTLQGMNLSRVIPEDVRYLADIFQKLSNISVKTRATVQGMLDVAAFMRNFPGPVLRDAQSLGNATNRILKSLDLSGGQVEIGPDEKFRRIISGGLGLEVWNLSRINDDTLVVGIKLLSENLTSENLLTLNKTNQVDYGQTEVAILLQTDLIKDTVRNYTGSNIRLAMNIYSDTTLFNTSVLETSISKPSLNSRIIAAQLLVDDQPITNLSSSAVQIVFLPIKKAPIHLRPNLTTCAFWDFEAESGAGGWSSQGCVYNQTIDGTDVCVCDHLTNFAVLMSFYEQESLNNEHALAMTIISIVGLSLSIVGLSATILSFLLITRLRRGQHQQTLFQLCLALLMSWIVFLSGVTQTSSHAGCIVVAVLLHYLILSSFMWMLMEALLQYLLFVKVMNTYVTHYMLKTSIPAWGLPVIPVVIVLSIDPDLYDGGELYCWMSLPAFYYSFVIPVGLIVLTNIVVYIMVVVSLCRREDMTQHSSRIQNQNVVNIRASFVCFFVLGLSWIFGFLALGDARVVFQYIFCISASLQGFVIFAMMTARDKNVRAFWLSKLSMICFHFPYRTKDGKDTAREKRIATKSAARKLGAFYSDKSESNDLSLDSTTSTVLSNTSQRQLQQQTYSSQYHTTEAVTAENIQSSVTHQTKSDSSKPTVFNNTPQRHRQQKKTYISSNKPQRQ</sequence>
<dbReference type="InterPro" id="IPR046338">
    <property type="entry name" value="GAIN_dom_sf"/>
</dbReference>
<feature type="transmembrane region" description="Helical" evidence="7">
    <location>
        <begin position="1083"/>
        <end position="1105"/>
    </location>
</feature>
<feature type="transmembrane region" description="Helical" evidence="7">
    <location>
        <begin position="976"/>
        <end position="1004"/>
    </location>
</feature>
<dbReference type="Gene3D" id="1.20.1070.10">
    <property type="entry name" value="Rhodopsin 7-helix transmembrane proteins"/>
    <property type="match status" value="1"/>
</dbReference>
<dbReference type="CDD" id="cd15040">
    <property type="entry name" value="7tmB2_Adhesion"/>
    <property type="match status" value="1"/>
</dbReference>
<reference evidence="12 13" key="1">
    <citation type="submission" date="2024-04" db="EMBL/GenBank/DDBJ databases">
        <authorList>
            <consortium name="Genoscope - CEA"/>
            <person name="William W."/>
        </authorList>
    </citation>
    <scope>NUCLEOTIDE SEQUENCE [LARGE SCALE GENOMIC DNA]</scope>
</reference>
<dbReference type="InterPro" id="IPR016187">
    <property type="entry name" value="CTDL_fold"/>
</dbReference>
<keyword evidence="3 7" id="KW-1133">Transmembrane helix</keyword>
<evidence type="ECO:0000313" key="13">
    <source>
        <dbReference type="Proteomes" id="UP001497497"/>
    </source>
</evidence>
<evidence type="ECO:0000256" key="4">
    <source>
        <dbReference type="ARBA" id="ARBA00023136"/>
    </source>
</evidence>
<keyword evidence="8" id="KW-0732">Signal</keyword>
<comment type="subcellular location">
    <subcellularLocation>
        <location evidence="1">Membrane</location>
        <topology evidence="1">Multi-pass membrane protein</topology>
    </subcellularLocation>
</comment>
<dbReference type="InterPro" id="IPR053066">
    <property type="entry name" value="ADGR_G7"/>
</dbReference>
<evidence type="ECO:0000256" key="3">
    <source>
        <dbReference type="ARBA" id="ARBA00022989"/>
    </source>
</evidence>
<evidence type="ECO:0000259" key="9">
    <source>
        <dbReference type="PROSITE" id="PS50221"/>
    </source>
</evidence>
<evidence type="ECO:0000256" key="7">
    <source>
        <dbReference type="SAM" id="Phobius"/>
    </source>
</evidence>
<evidence type="ECO:0000259" key="11">
    <source>
        <dbReference type="PROSITE" id="PS50262"/>
    </source>
</evidence>
<dbReference type="InterPro" id="IPR017981">
    <property type="entry name" value="GPCR_2-like_7TM"/>
</dbReference>
<dbReference type="GO" id="GO:0004930">
    <property type="term" value="F:G protein-coupled receptor activity"/>
    <property type="evidence" value="ECO:0007669"/>
    <property type="project" value="InterPro"/>
</dbReference>
<feature type="chain" id="PRO_5043539329" evidence="8">
    <location>
        <begin position="22"/>
        <end position="1357"/>
    </location>
</feature>
<protein>
    <submittedName>
        <fullName evidence="12">Uncharacterized protein</fullName>
    </submittedName>
</protein>
<evidence type="ECO:0000256" key="1">
    <source>
        <dbReference type="ARBA" id="ARBA00004141"/>
    </source>
</evidence>
<dbReference type="PROSITE" id="PS50262">
    <property type="entry name" value="G_PROTEIN_RECEP_F1_2"/>
    <property type="match status" value="1"/>
</dbReference>
<feature type="region of interest" description="Disordered" evidence="6">
    <location>
        <begin position="1318"/>
        <end position="1357"/>
    </location>
</feature>
<feature type="transmembrane region" description="Helical" evidence="7">
    <location>
        <begin position="1125"/>
        <end position="1150"/>
    </location>
</feature>
<feature type="domain" description="G-protein coupled receptors family 2 profile 2" evidence="10">
    <location>
        <begin position="979"/>
        <end position="1222"/>
    </location>
</feature>
<dbReference type="SUPFAM" id="SSF81321">
    <property type="entry name" value="Family A G protein-coupled receptor-like"/>
    <property type="match status" value="1"/>
</dbReference>
<keyword evidence="4 7" id="KW-0472">Membrane</keyword>
<feature type="signal peptide" evidence="8">
    <location>
        <begin position="1"/>
        <end position="21"/>
    </location>
</feature>
<dbReference type="PROSITE" id="PS50261">
    <property type="entry name" value="G_PROTEIN_RECEP_F2_4"/>
    <property type="match status" value="1"/>
</dbReference>
<keyword evidence="2 7" id="KW-0812">Transmembrane</keyword>
<dbReference type="EMBL" id="CAXITT010000094">
    <property type="protein sequence ID" value="CAL1531612.1"/>
    <property type="molecule type" value="Genomic_DNA"/>
</dbReference>
<dbReference type="GO" id="GO:0007166">
    <property type="term" value="P:cell surface receptor signaling pathway"/>
    <property type="evidence" value="ECO:0007669"/>
    <property type="project" value="InterPro"/>
</dbReference>
<feature type="transmembrane region" description="Helical" evidence="7">
    <location>
        <begin position="1198"/>
        <end position="1218"/>
    </location>
</feature>
<dbReference type="InterPro" id="IPR017452">
    <property type="entry name" value="GPCR_Rhodpsn_7TM"/>
</dbReference>
<dbReference type="Proteomes" id="UP001497497">
    <property type="component" value="Unassembled WGS sequence"/>
</dbReference>
<organism evidence="12 13">
    <name type="scientific">Lymnaea stagnalis</name>
    <name type="common">Great pond snail</name>
    <name type="synonym">Helix stagnalis</name>
    <dbReference type="NCBI Taxonomy" id="6523"/>
    <lineage>
        <taxon>Eukaryota</taxon>
        <taxon>Metazoa</taxon>
        <taxon>Spiralia</taxon>
        <taxon>Lophotrochozoa</taxon>
        <taxon>Mollusca</taxon>
        <taxon>Gastropoda</taxon>
        <taxon>Heterobranchia</taxon>
        <taxon>Euthyneura</taxon>
        <taxon>Panpulmonata</taxon>
        <taxon>Hygrophila</taxon>
        <taxon>Lymnaeoidea</taxon>
        <taxon>Lymnaeidae</taxon>
        <taxon>Lymnaea</taxon>
    </lineage>
</organism>
<evidence type="ECO:0000256" key="6">
    <source>
        <dbReference type="SAM" id="MobiDB-lite"/>
    </source>
</evidence>
<dbReference type="PROSITE" id="PS50221">
    <property type="entry name" value="GAIN_B"/>
    <property type="match status" value="1"/>
</dbReference>
<accession>A0AAV2HDA7</accession>
<evidence type="ECO:0000313" key="12">
    <source>
        <dbReference type="EMBL" id="CAL1531612.1"/>
    </source>
</evidence>
<feature type="domain" description="GAIN-B" evidence="9">
    <location>
        <begin position="793"/>
        <end position="969"/>
    </location>
</feature>
<evidence type="ECO:0000259" key="10">
    <source>
        <dbReference type="PROSITE" id="PS50261"/>
    </source>
</evidence>
<keyword evidence="5" id="KW-1015">Disulfide bond</keyword>
<dbReference type="InterPro" id="IPR057244">
    <property type="entry name" value="GAIN_B"/>
</dbReference>
<dbReference type="InterPro" id="IPR016186">
    <property type="entry name" value="C-type_lectin-like/link_sf"/>
</dbReference>
<dbReference type="GO" id="GO:0016020">
    <property type="term" value="C:membrane"/>
    <property type="evidence" value="ECO:0007669"/>
    <property type="project" value="UniProtKB-SubCell"/>
</dbReference>
<dbReference type="PANTHER" id="PTHR47767">
    <property type="entry name" value="ADHESION G PROTEIN-COUPLED RECEPTOR G7"/>
    <property type="match status" value="1"/>
</dbReference>
<comment type="caution">
    <text evidence="12">The sequence shown here is derived from an EMBL/GenBank/DDBJ whole genome shotgun (WGS) entry which is preliminary data.</text>
</comment>
<dbReference type="InterPro" id="IPR000832">
    <property type="entry name" value="GPCR_2_secretin-like"/>
</dbReference>